<dbReference type="EMBL" id="DOEK01000005">
    <property type="protein sequence ID" value="HBP28534.1"/>
    <property type="molecule type" value="Genomic_DNA"/>
</dbReference>
<evidence type="ECO:0000313" key="2">
    <source>
        <dbReference type="EMBL" id="HBP28534.1"/>
    </source>
</evidence>
<proteinExistence type="predicted"/>
<feature type="transmembrane region" description="Helical" evidence="1">
    <location>
        <begin position="66"/>
        <end position="85"/>
    </location>
</feature>
<accession>A0A356LC86</accession>
<keyword evidence="1" id="KW-0472">Membrane</keyword>
<name>A0A356LC86_9BURK</name>
<keyword evidence="1" id="KW-0812">Transmembrane</keyword>
<comment type="caution">
    <text evidence="2">The sequence shown here is derived from an EMBL/GenBank/DDBJ whole genome shotgun (WGS) entry which is preliminary data.</text>
</comment>
<gene>
    <name evidence="2" type="ORF">DD666_03850</name>
</gene>
<evidence type="ECO:0000256" key="1">
    <source>
        <dbReference type="SAM" id="Phobius"/>
    </source>
</evidence>
<protein>
    <submittedName>
        <fullName evidence="2">Uncharacterized protein</fullName>
    </submittedName>
</protein>
<feature type="transmembrane region" description="Helical" evidence="1">
    <location>
        <begin position="6"/>
        <end position="25"/>
    </location>
</feature>
<evidence type="ECO:0000313" key="3">
    <source>
        <dbReference type="Proteomes" id="UP000264036"/>
    </source>
</evidence>
<sequence length="93" mass="10221">MDLWAQLIGILMVAATVVAFFFAPSGKEREPLYVRQIVASVFAFSAAAVCASLFYFSPSDTEGTEIAFAILSALVMIAIPCWYAIRNHKNNKK</sequence>
<reference evidence="2 3" key="1">
    <citation type="journal article" date="2018" name="Nat. Biotechnol.">
        <title>A standardized bacterial taxonomy based on genome phylogeny substantially revises the tree of life.</title>
        <authorList>
            <person name="Parks D.H."/>
            <person name="Chuvochina M."/>
            <person name="Waite D.W."/>
            <person name="Rinke C."/>
            <person name="Skarshewski A."/>
            <person name="Chaumeil P.A."/>
            <person name="Hugenholtz P."/>
        </authorList>
    </citation>
    <scope>NUCLEOTIDE SEQUENCE [LARGE SCALE GENOMIC DNA]</scope>
    <source>
        <strain evidence="2">UBA10707</strain>
    </source>
</reference>
<organism evidence="2 3">
    <name type="scientific">Advenella kashmirensis</name>
    <dbReference type="NCBI Taxonomy" id="310575"/>
    <lineage>
        <taxon>Bacteria</taxon>
        <taxon>Pseudomonadati</taxon>
        <taxon>Pseudomonadota</taxon>
        <taxon>Betaproteobacteria</taxon>
        <taxon>Burkholderiales</taxon>
        <taxon>Alcaligenaceae</taxon>
    </lineage>
</organism>
<keyword evidence="1" id="KW-1133">Transmembrane helix</keyword>
<feature type="transmembrane region" description="Helical" evidence="1">
    <location>
        <begin position="37"/>
        <end position="54"/>
    </location>
</feature>
<dbReference type="Proteomes" id="UP000264036">
    <property type="component" value="Unassembled WGS sequence"/>
</dbReference>
<dbReference type="AlphaFoldDB" id="A0A356LC86"/>